<evidence type="ECO:0000256" key="1">
    <source>
        <dbReference type="SAM" id="MobiDB-lite"/>
    </source>
</evidence>
<dbReference type="InterPro" id="IPR005174">
    <property type="entry name" value="KIB1-4_b-propeller"/>
</dbReference>
<accession>A0A0E0RJG5</accession>
<dbReference type="HOGENOM" id="CLU_1491369_0_0_1"/>
<dbReference type="Proteomes" id="UP000008022">
    <property type="component" value="Unassembled WGS sequence"/>
</dbReference>
<sequence>MWRWCGGSGVAEPEADRRILRAVPRLPPPAAASGRAPANRAFSGPGRSSARCAASRCRGSPSATAACSTYTAPASAVTASLLRDDATMEDLTNDYPLRCGWRKVDSLGGHAIFLGSQCAKFVRSSQCVGGVQADCIYFMHRTFDNPSRVYWGPCVDPLGESGVYNMRNSEITPLLTCFQRP</sequence>
<protein>
    <recommendedName>
        <fullName evidence="2">KIB1-4 beta-propeller domain-containing protein</fullName>
    </recommendedName>
</protein>
<proteinExistence type="predicted"/>
<dbReference type="EnsemblPlants" id="ORUFI12G19480.1">
    <property type="protein sequence ID" value="ORUFI12G19480.1"/>
    <property type="gene ID" value="ORUFI12G19480"/>
</dbReference>
<feature type="region of interest" description="Disordered" evidence="1">
    <location>
        <begin position="27"/>
        <end position="48"/>
    </location>
</feature>
<dbReference type="Gramene" id="ORUFI12G19480.1">
    <property type="protein sequence ID" value="ORUFI12G19480.1"/>
    <property type="gene ID" value="ORUFI12G19480"/>
</dbReference>
<reference evidence="4" key="1">
    <citation type="submission" date="2013-06" db="EMBL/GenBank/DDBJ databases">
        <authorList>
            <person name="Zhao Q."/>
        </authorList>
    </citation>
    <scope>NUCLEOTIDE SEQUENCE</scope>
    <source>
        <strain evidence="4">cv. W1943</strain>
    </source>
</reference>
<reference evidence="3" key="2">
    <citation type="submission" date="2015-06" db="UniProtKB">
        <authorList>
            <consortium name="EnsemblPlants"/>
        </authorList>
    </citation>
    <scope>IDENTIFICATION</scope>
</reference>
<feature type="domain" description="KIB1-4 beta-propeller" evidence="2">
    <location>
        <begin position="99"/>
        <end position="165"/>
    </location>
</feature>
<evidence type="ECO:0000313" key="4">
    <source>
        <dbReference type="Proteomes" id="UP000008022"/>
    </source>
</evidence>
<organism evidence="3 4">
    <name type="scientific">Oryza rufipogon</name>
    <name type="common">Brownbeard rice</name>
    <name type="synonym">Asian wild rice</name>
    <dbReference type="NCBI Taxonomy" id="4529"/>
    <lineage>
        <taxon>Eukaryota</taxon>
        <taxon>Viridiplantae</taxon>
        <taxon>Streptophyta</taxon>
        <taxon>Embryophyta</taxon>
        <taxon>Tracheophyta</taxon>
        <taxon>Spermatophyta</taxon>
        <taxon>Magnoliopsida</taxon>
        <taxon>Liliopsida</taxon>
        <taxon>Poales</taxon>
        <taxon>Poaceae</taxon>
        <taxon>BOP clade</taxon>
        <taxon>Oryzoideae</taxon>
        <taxon>Oryzeae</taxon>
        <taxon>Oryzinae</taxon>
        <taxon>Oryza</taxon>
    </lineage>
</organism>
<dbReference type="Pfam" id="PF03478">
    <property type="entry name" value="Beta-prop_KIB1-4"/>
    <property type="match status" value="1"/>
</dbReference>
<evidence type="ECO:0000259" key="2">
    <source>
        <dbReference type="Pfam" id="PF03478"/>
    </source>
</evidence>
<dbReference type="AlphaFoldDB" id="A0A0E0RJG5"/>
<name>A0A0E0RJG5_ORYRU</name>
<evidence type="ECO:0000313" key="3">
    <source>
        <dbReference type="EnsemblPlants" id="ORUFI12G19480.1"/>
    </source>
</evidence>
<keyword evidence="4" id="KW-1185">Reference proteome</keyword>
<feature type="compositionally biased region" description="Low complexity" evidence="1">
    <location>
        <begin position="31"/>
        <end position="48"/>
    </location>
</feature>